<feature type="region of interest" description="Disordered" evidence="1">
    <location>
        <begin position="84"/>
        <end position="125"/>
    </location>
</feature>
<dbReference type="Proteomes" id="UP001501455">
    <property type="component" value="Unassembled WGS sequence"/>
</dbReference>
<sequence length="162" mass="17153">MTGPSESSKPAARPVNVRLNEVTRLTRARPRPERVSRAGSRAAGRVTRLVTAGATPTSGTEREEEPCSRCVRGQRAVLCPHVSDVASDASMAWRGRGEEDKYPAPPERSRRTVTPAGAGSTGRAGRMFATAAEPLTPERGRSRVGVVSGGPATGRCECGNTW</sequence>
<feature type="compositionally biased region" description="Basic and acidic residues" evidence="1">
    <location>
        <begin position="95"/>
        <end position="110"/>
    </location>
</feature>
<feature type="region of interest" description="Disordered" evidence="1">
    <location>
        <begin position="1"/>
        <end position="68"/>
    </location>
</feature>
<accession>A0ABP6UBE1</accession>
<evidence type="ECO:0000313" key="2">
    <source>
        <dbReference type="EMBL" id="GAA3505072.1"/>
    </source>
</evidence>
<keyword evidence="3" id="KW-1185">Reference proteome</keyword>
<organism evidence="2 3">
    <name type="scientific">Streptomyces prasinosporus</name>
    <dbReference type="NCBI Taxonomy" id="68256"/>
    <lineage>
        <taxon>Bacteria</taxon>
        <taxon>Bacillati</taxon>
        <taxon>Actinomycetota</taxon>
        <taxon>Actinomycetes</taxon>
        <taxon>Kitasatosporales</taxon>
        <taxon>Streptomycetaceae</taxon>
        <taxon>Streptomyces</taxon>
        <taxon>Streptomyces albogriseolus group</taxon>
    </lineage>
</organism>
<proteinExistence type="predicted"/>
<protein>
    <submittedName>
        <fullName evidence="2">Uncharacterized protein</fullName>
    </submittedName>
</protein>
<evidence type="ECO:0000313" key="3">
    <source>
        <dbReference type="Proteomes" id="UP001501455"/>
    </source>
</evidence>
<name>A0ABP6UBE1_9ACTN</name>
<gene>
    <name evidence="2" type="ORF">GCM10019016_121850</name>
</gene>
<evidence type="ECO:0000256" key="1">
    <source>
        <dbReference type="SAM" id="MobiDB-lite"/>
    </source>
</evidence>
<comment type="caution">
    <text evidence="2">The sequence shown here is derived from an EMBL/GenBank/DDBJ whole genome shotgun (WGS) entry which is preliminary data.</text>
</comment>
<feature type="compositionally biased region" description="Low complexity" evidence="1">
    <location>
        <begin position="37"/>
        <end position="46"/>
    </location>
</feature>
<dbReference type="EMBL" id="BAAAXF010000082">
    <property type="protein sequence ID" value="GAA3505072.1"/>
    <property type="molecule type" value="Genomic_DNA"/>
</dbReference>
<feature type="region of interest" description="Disordered" evidence="1">
    <location>
        <begin position="131"/>
        <end position="150"/>
    </location>
</feature>
<reference evidence="3" key="1">
    <citation type="journal article" date="2019" name="Int. J. Syst. Evol. Microbiol.">
        <title>The Global Catalogue of Microorganisms (GCM) 10K type strain sequencing project: providing services to taxonomists for standard genome sequencing and annotation.</title>
        <authorList>
            <consortium name="The Broad Institute Genomics Platform"/>
            <consortium name="The Broad Institute Genome Sequencing Center for Infectious Disease"/>
            <person name="Wu L."/>
            <person name="Ma J."/>
        </authorList>
    </citation>
    <scope>NUCLEOTIDE SEQUENCE [LARGE SCALE GENOMIC DNA]</scope>
    <source>
        <strain evidence="3">JCM 4816</strain>
    </source>
</reference>